<evidence type="ECO:0000313" key="3">
    <source>
        <dbReference type="Proteomes" id="UP001596258"/>
    </source>
</evidence>
<dbReference type="SMART" id="SM00530">
    <property type="entry name" value="HTH_XRE"/>
    <property type="match status" value="1"/>
</dbReference>
<dbReference type="InterPro" id="IPR001387">
    <property type="entry name" value="Cro/C1-type_HTH"/>
</dbReference>
<dbReference type="RefSeq" id="WP_125574832.1">
    <property type="nucleotide sequence ID" value="NZ_JBHSSO010000071.1"/>
</dbReference>
<comment type="caution">
    <text evidence="2">The sequence shown here is derived from an EMBL/GenBank/DDBJ whole genome shotgun (WGS) entry which is preliminary data.</text>
</comment>
<protein>
    <submittedName>
        <fullName evidence="2">Helix-turn-helix domain-containing protein</fullName>
    </submittedName>
</protein>
<evidence type="ECO:0000259" key="1">
    <source>
        <dbReference type="PROSITE" id="PS50943"/>
    </source>
</evidence>
<organism evidence="2 3">
    <name type="scientific">Levilactobacillus angrenensis</name>
    <dbReference type="NCBI Taxonomy" id="2486020"/>
    <lineage>
        <taxon>Bacteria</taxon>
        <taxon>Bacillati</taxon>
        <taxon>Bacillota</taxon>
        <taxon>Bacilli</taxon>
        <taxon>Lactobacillales</taxon>
        <taxon>Lactobacillaceae</taxon>
        <taxon>Levilactobacillus</taxon>
    </lineage>
</organism>
<name>A0ABW1UCZ0_9LACO</name>
<dbReference type="Pfam" id="PF01381">
    <property type="entry name" value="HTH_3"/>
    <property type="match status" value="1"/>
</dbReference>
<evidence type="ECO:0000313" key="2">
    <source>
        <dbReference type="EMBL" id="MFC6291018.1"/>
    </source>
</evidence>
<sequence length="83" mass="9368">MDKVQMTLEAARHNAGYSQKEAAACLGIHYQTLAAWERDSSNLGIQTIERLSALYQVPQNCLFFGKKSDFIHALRQRAAKDKL</sequence>
<accession>A0ABW1UCZ0</accession>
<feature type="domain" description="HTH cro/C1-type" evidence="1">
    <location>
        <begin position="8"/>
        <end position="62"/>
    </location>
</feature>
<gene>
    <name evidence="2" type="ORF">ACFP1M_12640</name>
</gene>
<dbReference type="Gene3D" id="1.10.260.40">
    <property type="entry name" value="lambda repressor-like DNA-binding domains"/>
    <property type="match status" value="1"/>
</dbReference>
<proteinExistence type="predicted"/>
<reference evidence="3" key="1">
    <citation type="journal article" date="2019" name="Int. J. Syst. Evol. Microbiol.">
        <title>The Global Catalogue of Microorganisms (GCM) 10K type strain sequencing project: providing services to taxonomists for standard genome sequencing and annotation.</title>
        <authorList>
            <consortium name="The Broad Institute Genomics Platform"/>
            <consortium name="The Broad Institute Genome Sequencing Center for Infectious Disease"/>
            <person name="Wu L."/>
            <person name="Ma J."/>
        </authorList>
    </citation>
    <scope>NUCLEOTIDE SEQUENCE [LARGE SCALE GENOMIC DNA]</scope>
    <source>
        <strain evidence="3">CCM 8893</strain>
    </source>
</reference>
<dbReference type="Proteomes" id="UP001596258">
    <property type="component" value="Unassembled WGS sequence"/>
</dbReference>
<dbReference type="InterPro" id="IPR010982">
    <property type="entry name" value="Lambda_DNA-bd_dom_sf"/>
</dbReference>
<dbReference type="EMBL" id="JBHSSO010000071">
    <property type="protein sequence ID" value="MFC6291018.1"/>
    <property type="molecule type" value="Genomic_DNA"/>
</dbReference>
<dbReference type="CDD" id="cd00093">
    <property type="entry name" value="HTH_XRE"/>
    <property type="match status" value="1"/>
</dbReference>
<keyword evidence="3" id="KW-1185">Reference proteome</keyword>
<dbReference type="SUPFAM" id="SSF47413">
    <property type="entry name" value="lambda repressor-like DNA-binding domains"/>
    <property type="match status" value="1"/>
</dbReference>
<dbReference type="PROSITE" id="PS50943">
    <property type="entry name" value="HTH_CROC1"/>
    <property type="match status" value="1"/>
</dbReference>